<dbReference type="EMBL" id="CAXLJM020000082">
    <property type="protein sequence ID" value="CAL8130501.1"/>
    <property type="molecule type" value="Genomic_DNA"/>
</dbReference>
<gene>
    <name evidence="2" type="ORF">ODALV1_LOCUS23755</name>
</gene>
<organism evidence="2 3">
    <name type="scientific">Orchesella dallaii</name>
    <dbReference type="NCBI Taxonomy" id="48710"/>
    <lineage>
        <taxon>Eukaryota</taxon>
        <taxon>Metazoa</taxon>
        <taxon>Ecdysozoa</taxon>
        <taxon>Arthropoda</taxon>
        <taxon>Hexapoda</taxon>
        <taxon>Collembola</taxon>
        <taxon>Entomobryomorpha</taxon>
        <taxon>Entomobryoidea</taxon>
        <taxon>Orchesellidae</taxon>
        <taxon>Orchesellinae</taxon>
        <taxon>Orchesella</taxon>
    </lineage>
</organism>
<feature type="signal peptide" evidence="1">
    <location>
        <begin position="1"/>
        <end position="21"/>
    </location>
</feature>
<keyword evidence="3" id="KW-1185">Reference proteome</keyword>
<feature type="chain" id="PRO_5045076780" description="Protein sleepless" evidence="1">
    <location>
        <begin position="22"/>
        <end position="188"/>
    </location>
</feature>
<evidence type="ECO:0000256" key="1">
    <source>
        <dbReference type="SAM" id="SignalP"/>
    </source>
</evidence>
<name>A0ABP1RM43_9HEXA</name>
<evidence type="ECO:0000313" key="2">
    <source>
        <dbReference type="EMBL" id="CAL8130501.1"/>
    </source>
</evidence>
<comment type="caution">
    <text evidence="2">The sequence shown here is derived from an EMBL/GenBank/DDBJ whole genome shotgun (WGS) entry which is preliminary data.</text>
</comment>
<evidence type="ECO:0000313" key="3">
    <source>
        <dbReference type="Proteomes" id="UP001642540"/>
    </source>
</evidence>
<reference evidence="2 3" key="1">
    <citation type="submission" date="2024-08" db="EMBL/GenBank/DDBJ databases">
        <authorList>
            <person name="Cucini C."/>
            <person name="Frati F."/>
        </authorList>
    </citation>
    <scope>NUCLEOTIDE SEQUENCE [LARGE SCALE GENOMIC DNA]</scope>
</reference>
<proteinExistence type="predicted"/>
<dbReference type="Proteomes" id="UP001642540">
    <property type="component" value="Unassembled WGS sequence"/>
</dbReference>
<evidence type="ECO:0008006" key="4">
    <source>
        <dbReference type="Google" id="ProtNLM"/>
    </source>
</evidence>
<accession>A0ABP1RM43</accession>
<sequence>MANKIVAAFFTLLVFVATAEALKCYSCQYVDGTLPPDVPVYSEESCETGQTPKEEFSEDCSRLEYIPDANGKLYGVPKSTRLLSKKDNYAKAIVPSEATNDAAYSCVQITMDGTFLYYNENLNVTVRSCLLDPYATQPLPDKCYANELSKLAADIEEPLLVSLIEEYEDIFEETTDAGICSCSTDNCN</sequence>
<keyword evidence="1" id="KW-0732">Signal</keyword>
<protein>
    <recommendedName>
        <fullName evidence="4">Protein sleepless</fullName>
    </recommendedName>
</protein>